<keyword evidence="4" id="KW-0175">Coiled coil</keyword>
<accession>A0A078M754</accession>
<dbReference type="EMBL" id="LK391969">
    <property type="protein sequence ID" value="CEF25417.1"/>
    <property type="molecule type" value="Genomic_DNA"/>
</dbReference>
<dbReference type="SUPFAM" id="SSF103088">
    <property type="entry name" value="OmpA-like"/>
    <property type="match status" value="1"/>
</dbReference>
<protein>
    <submittedName>
        <fullName evidence="7">OmpA/MotB</fullName>
    </submittedName>
</protein>
<dbReference type="InterPro" id="IPR050330">
    <property type="entry name" value="Bact_OuterMem_StrucFunc"/>
</dbReference>
<dbReference type="PANTHER" id="PTHR30329">
    <property type="entry name" value="STATOR ELEMENT OF FLAGELLAR MOTOR COMPLEX"/>
    <property type="match status" value="1"/>
</dbReference>
<feature type="domain" description="OmpA-like" evidence="6">
    <location>
        <begin position="134"/>
        <end position="251"/>
    </location>
</feature>
<dbReference type="PROSITE" id="PS51123">
    <property type="entry name" value="OMPA_2"/>
    <property type="match status" value="1"/>
</dbReference>
<evidence type="ECO:0000259" key="6">
    <source>
        <dbReference type="PROSITE" id="PS51123"/>
    </source>
</evidence>
<dbReference type="GO" id="GO:0009279">
    <property type="term" value="C:cell outer membrane"/>
    <property type="evidence" value="ECO:0007669"/>
    <property type="project" value="UniProtKB-SubCell"/>
</dbReference>
<comment type="subcellular location">
    <subcellularLocation>
        <location evidence="1">Cell outer membrane</location>
    </subcellularLocation>
</comment>
<name>A0A078M754_9PSED</name>
<dbReference type="Gene3D" id="3.30.1330.60">
    <property type="entry name" value="OmpA-like domain"/>
    <property type="match status" value="1"/>
</dbReference>
<dbReference type="PATRIC" id="fig|1461581.3.peg.313"/>
<evidence type="ECO:0000256" key="5">
    <source>
        <dbReference type="SAM" id="SignalP"/>
    </source>
</evidence>
<dbReference type="InterPro" id="IPR006665">
    <property type="entry name" value="OmpA-like"/>
</dbReference>
<evidence type="ECO:0000256" key="3">
    <source>
        <dbReference type="PROSITE-ProRule" id="PRU00473"/>
    </source>
</evidence>
<dbReference type="Pfam" id="PF14346">
    <property type="entry name" value="DUF4398"/>
    <property type="match status" value="1"/>
</dbReference>
<proteinExistence type="predicted"/>
<keyword evidence="5" id="KW-0732">Signal</keyword>
<reference evidence="7" key="1">
    <citation type="submission" date="2014-07" db="EMBL/GenBank/DDBJ databases">
        <authorList>
            <person name="Urmite Genomes Urmite Genomes"/>
        </authorList>
    </citation>
    <scope>NUCLEOTIDE SEQUENCE</scope>
    <source>
        <strain evidence="7">12M76_air</strain>
    </source>
</reference>
<evidence type="ECO:0000256" key="2">
    <source>
        <dbReference type="ARBA" id="ARBA00023136"/>
    </source>
</evidence>
<feature type="coiled-coil region" evidence="4">
    <location>
        <begin position="89"/>
        <end position="135"/>
    </location>
</feature>
<dbReference type="PANTHER" id="PTHR30329:SF20">
    <property type="entry name" value="EXPORTED PROTEIN"/>
    <property type="match status" value="1"/>
</dbReference>
<dbReference type="InterPro" id="IPR036737">
    <property type="entry name" value="OmpA-like_sf"/>
</dbReference>
<dbReference type="PROSITE" id="PS51257">
    <property type="entry name" value="PROKAR_LIPOPROTEIN"/>
    <property type="match status" value="1"/>
</dbReference>
<dbReference type="AlphaFoldDB" id="A0A078M754"/>
<dbReference type="InterPro" id="IPR006664">
    <property type="entry name" value="OMP_bac"/>
</dbReference>
<feature type="chain" id="PRO_5007377800" evidence="5">
    <location>
        <begin position="24"/>
        <end position="257"/>
    </location>
</feature>
<evidence type="ECO:0000256" key="4">
    <source>
        <dbReference type="SAM" id="Coils"/>
    </source>
</evidence>
<feature type="signal peptide" evidence="5">
    <location>
        <begin position="1"/>
        <end position="23"/>
    </location>
</feature>
<dbReference type="OrthoDB" id="9782229at2"/>
<dbReference type="CDD" id="cd07185">
    <property type="entry name" value="OmpA_C-like"/>
    <property type="match status" value="1"/>
</dbReference>
<gene>
    <name evidence="7" type="ORF">BN1049_00319</name>
</gene>
<keyword evidence="2 3" id="KW-0472">Membrane</keyword>
<dbReference type="EMBL" id="LM997413">
    <property type="protein sequence ID" value="CEA01157.1"/>
    <property type="molecule type" value="Genomic_DNA"/>
</dbReference>
<dbReference type="PRINTS" id="PR01021">
    <property type="entry name" value="OMPADOMAIN"/>
</dbReference>
<organism evidence="7">
    <name type="scientific">Pseudomonas saudimassiliensis</name>
    <dbReference type="NCBI Taxonomy" id="1461581"/>
    <lineage>
        <taxon>Bacteria</taxon>
        <taxon>Pseudomonadati</taxon>
        <taxon>Pseudomonadota</taxon>
        <taxon>Gammaproteobacteria</taxon>
        <taxon>Pseudomonadales</taxon>
        <taxon>Pseudomonadaceae</taxon>
        <taxon>Pseudomonas</taxon>
    </lineage>
</organism>
<evidence type="ECO:0000256" key="1">
    <source>
        <dbReference type="ARBA" id="ARBA00004442"/>
    </source>
</evidence>
<dbReference type="RefSeq" id="WP_044497980.1">
    <property type="nucleotide sequence ID" value="NZ_LK391969.1"/>
</dbReference>
<dbReference type="Pfam" id="PF00691">
    <property type="entry name" value="OmpA"/>
    <property type="match status" value="1"/>
</dbReference>
<dbReference type="InterPro" id="IPR025511">
    <property type="entry name" value="DUF4398"/>
</dbReference>
<evidence type="ECO:0000313" key="7">
    <source>
        <dbReference type="EMBL" id="CEA01157.1"/>
    </source>
</evidence>
<sequence>MRTQLIIPACLAMGLVLTGCASKGPNPAIEQARASVTELQNHPQARQFAAVETEDAREAFGRAEMAERAGAEPPEVEHLAYLAERRVELARETIALRAAEQELEGVSEKRARTRLEARDAQIRKLQEELNAKQTDRGSVVTFGNVLFDHDKADLKPAANANVRKLADFLKEHDQRKVLIEGFTDSTGADSYNLTLSQARADSVRRALIREGIDPGRIDAVGLGEAHPVSDNSTAASRAMNRRVEVTISHDAQGVPAR</sequence>